<dbReference type="InterPro" id="IPR052363">
    <property type="entry name" value="LPS_export_LptC"/>
</dbReference>
<keyword evidence="3 6" id="KW-0812">Transmembrane</keyword>
<dbReference type="EMBL" id="CP162601">
    <property type="protein sequence ID" value="XDK25420.1"/>
    <property type="molecule type" value="Genomic_DNA"/>
</dbReference>
<evidence type="ECO:0000256" key="3">
    <source>
        <dbReference type="ARBA" id="ARBA00022692"/>
    </source>
</evidence>
<comment type="similarity">
    <text evidence="6 7">Belongs to the LptC family.</text>
</comment>
<reference evidence="8" key="1">
    <citation type="submission" date="2024-07" db="EMBL/GenBank/DDBJ databases">
        <title>Genome Analysis of a Potential Novel Vibrio Species Secreting pH- and Thermo-stable Alginate Lyase and its Application in Producing Alginate Oligosaccharides.</title>
        <authorList>
            <person name="Huang H."/>
            <person name="Bao K."/>
        </authorList>
    </citation>
    <scope>NUCLEOTIDE SEQUENCE</scope>
    <source>
        <strain evidence="8">HB236076</strain>
    </source>
</reference>
<keyword evidence="2 6" id="KW-0997">Cell inner membrane</keyword>
<evidence type="ECO:0000256" key="7">
    <source>
        <dbReference type="PIRNR" id="PIRNR028513"/>
    </source>
</evidence>
<gene>
    <name evidence="6 8" type="primary">lptC</name>
    <name evidence="8" type="ORF">AB0763_01870</name>
</gene>
<keyword evidence="5 6" id="KW-0472">Membrane</keyword>
<accession>A0AB39HFI7</accession>
<dbReference type="PANTHER" id="PTHR37481">
    <property type="entry name" value="LIPOPOLYSACCHARIDE EXPORT SYSTEM PROTEIN LPTC"/>
    <property type="match status" value="1"/>
</dbReference>
<dbReference type="GO" id="GO:0043165">
    <property type="term" value="P:Gram-negative-bacterium-type cell outer membrane assembly"/>
    <property type="evidence" value="ECO:0007669"/>
    <property type="project" value="UniProtKB-UniRule"/>
</dbReference>
<dbReference type="GO" id="GO:0030288">
    <property type="term" value="C:outer membrane-bounded periplasmic space"/>
    <property type="evidence" value="ECO:0007669"/>
    <property type="project" value="TreeGrafter"/>
</dbReference>
<dbReference type="GO" id="GO:0015221">
    <property type="term" value="F:lipopolysaccharide transmembrane transporter activity"/>
    <property type="evidence" value="ECO:0007669"/>
    <property type="project" value="InterPro"/>
</dbReference>
<protein>
    <recommendedName>
        <fullName evidence="6 7">Lipopolysaccharide export system protein LptC</fullName>
    </recommendedName>
</protein>
<comment type="function">
    <text evidence="6">Involved in the assembly of lipopolysaccharide (LPS). Required for the translocation of LPS from the inner membrane to the outer membrane. Facilitates the transfer of LPS from the inner membrane to the periplasmic protein LptA. Could be a docking site for LptA.</text>
</comment>
<evidence type="ECO:0000256" key="1">
    <source>
        <dbReference type="ARBA" id="ARBA00022475"/>
    </source>
</evidence>
<evidence type="ECO:0000256" key="6">
    <source>
        <dbReference type="HAMAP-Rule" id="MF_01915"/>
    </source>
</evidence>
<dbReference type="AlphaFoldDB" id="A0AB39HFI7"/>
<dbReference type="PIRSF" id="PIRSF028513">
    <property type="entry name" value="LptC"/>
    <property type="match status" value="1"/>
</dbReference>
<comment type="function">
    <text evidence="7">Required for the translocation of lipopolysaccharide (LPS) from the inner membrane to the outer membrane.</text>
</comment>
<keyword evidence="4 6" id="KW-1133">Transmembrane helix</keyword>
<dbReference type="GO" id="GO:0005886">
    <property type="term" value="C:plasma membrane"/>
    <property type="evidence" value="ECO:0007669"/>
    <property type="project" value="UniProtKB-SubCell"/>
</dbReference>
<dbReference type="HAMAP" id="MF_01915">
    <property type="entry name" value="LPS_assembly_LptC"/>
    <property type="match status" value="1"/>
</dbReference>
<keyword evidence="1 6" id="KW-1003">Cell membrane</keyword>
<dbReference type="InterPro" id="IPR010664">
    <property type="entry name" value="LipoPS_assembly_LptC-rel"/>
</dbReference>
<evidence type="ECO:0000256" key="5">
    <source>
        <dbReference type="ARBA" id="ARBA00023136"/>
    </source>
</evidence>
<comment type="subunit">
    <text evidence="6">Component of the lipopolysaccharide transport and assembly complex. Interacts with LptA and the LptBFG transporter complex.</text>
</comment>
<evidence type="ECO:0000256" key="4">
    <source>
        <dbReference type="ARBA" id="ARBA00022989"/>
    </source>
</evidence>
<dbReference type="InterPro" id="IPR026265">
    <property type="entry name" value="LptC"/>
</dbReference>
<dbReference type="Pfam" id="PF06835">
    <property type="entry name" value="LptC"/>
    <property type="match status" value="1"/>
</dbReference>
<dbReference type="KEGG" id="vih:AB0763_01870"/>
<dbReference type="RefSeq" id="WP_306102115.1">
    <property type="nucleotide sequence ID" value="NZ_CP162601.1"/>
</dbReference>
<dbReference type="Gene3D" id="2.60.450.10">
    <property type="entry name" value="Lipopolysaccharide (LPS) transport protein A like domain"/>
    <property type="match status" value="1"/>
</dbReference>
<sequence>MTLSRPVIIFLVFIASWSAYYLMDRHQDQALQVDPDTELPMFSGESLNNISYNQEGERSYAISSSHLDHYAESGDTIFDAPSLSVYRDGKTIEWTVTAKRAVLDEEHVLTLYDNVQLKNLLPGASFDTLKTQSIEIDLTSKDFHADHEVTLYGPQFNTTSGAMKGNFKDNQATLYNKVQGHYETINP</sequence>
<dbReference type="GO" id="GO:0017089">
    <property type="term" value="F:glycolipid transfer activity"/>
    <property type="evidence" value="ECO:0007669"/>
    <property type="project" value="TreeGrafter"/>
</dbReference>
<dbReference type="NCBIfam" id="TIGR04409">
    <property type="entry name" value="LptC_YrbK"/>
    <property type="match status" value="1"/>
</dbReference>
<evidence type="ECO:0000256" key="2">
    <source>
        <dbReference type="ARBA" id="ARBA00022519"/>
    </source>
</evidence>
<dbReference type="PANTHER" id="PTHR37481:SF1">
    <property type="entry name" value="LIPOPOLYSACCHARIDE EXPORT SYSTEM PROTEIN LPTC"/>
    <property type="match status" value="1"/>
</dbReference>
<organism evidence="8">
    <name type="scientific">Vibrio sp. HB236076</name>
    <dbReference type="NCBI Taxonomy" id="3232307"/>
    <lineage>
        <taxon>Bacteria</taxon>
        <taxon>Pseudomonadati</taxon>
        <taxon>Pseudomonadota</taxon>
        <taxon>Gammaproteobacteria</taxon>
        <taxon>Vibrionales</taxon>
        <taxon>Vibrionaceae</taxon>
        <taxon>Vibrio</taxon>
    </lineage>
</organism>
<name>A0AB39HFI7_9VIBR</name>
<evidence type="ECO:0000313" key="8">
    <source>
        <dbReference type="EMBL" id="XDK25420.1"/>
    </source>
</evidence>
<comment type="subcellular location">
    <subcellularLocation>
        <location evidence="6">Cell inner membrane</location>
        <topology evidence="6">Single-pass membrane protein</topology>
    </subcellularLocation>
</comment>
<proteinExistence type="inferred from homology"/>